<dbReference type="InterPro" id="IPR024654">
    <property type="entry name" value="Calcineurin-like_PHP_lpxH"/>
</dbReference>
<dbReference type="EMBL" id="DVNH01000019">
    <property type="protein sequence ID" value="HIU51489.1"/>
    <property type="molecule type" value="Genomic_DNA"/>
</dbReference>
<keyword evidence="2" id="KW-0479">Metal-binding</keyword>
<evidence type="ECO:0000259" key="3">
    <source>
        <dbReference type="Pfam" id="PF12850"/>
    </source>
</evidence>
<name>A0A9D1M0S7_9FIRM</name>
<sequence length="180" mass="20703">MKVFVVSDIHGSDYYAEKIKEINEKEKPDKIVLLGDLYYHGPRNPLTKEYGPMKVAGILNDLQEKIIAVRGNCDAQVDEMISDFKMKDFISMEINGSRYFFTHGHIYNIDDLPPEDFDVMIYGHIHTGFIEKRNGKIFVNTGSISLPKNNTKHSYIIIEENKIYLKDVEGNVLDSIEVKQ</sequence>
<dbReference type="CDD" id="cd00841">
    <property type="entry name" value="MPP_YfcE"/>
    <property type="match status" value="1"/>
</dbReference>
<dbReference type="Gene3D" id="3.60.21.10">
    <property type="match status" value="1"/>
</dbReference>
<dbReference type="PANTHER" id="PTHR11124">
    <property type="entry name" value="VACUOLAR SORTING PROTEIN VPS29"/>
    <property type="match status" value="1"/>
</dbReference>
<reference evidence="4" key="2">
    <citation type="journal article" date="2021" name="PeerJ">
        <title>Extensive microbial diversity within the chicken gut microbiome revealed by metagenomics and culture.</title>
        <authorList>
            <person name="Gilroy R."/>
            <person name="Ravi A."/>
            <person name="Getino M."/>
            <person name="Pursley I."/>
            <person name="Horton D.L."/>
            <person name="Alikhan N.F."/>
            <person name="Baker D."/>
            <person name="Gharbi K."/>
            <person name="Hall N."/>
            <person name="Watson M."/>
            <person name="Adriaenssens E.M."/>
            <person name="Foster-Nyarko E."/>
            <person name="Jarju S."/>
            <person name="Secka A."/>
            <person name="Antonio M."/>
            <person name="Oren A."/>
            <person name="Chaudhuri R.R."/>
            <person name="La Ragione R."/>
            <person name="Hildebrand F."/>
            <person name="Pallen M.J."/>
        </authorList>
    </citation>
    <scope>NUCLEOTIDE SEQUENCE</scope>
    <source>
        <strain evidence="4">CHK195-15760</strain>
    </source>
</reference>
<dbReference type="Proteomes" id="UP000824093">
    <property type="component" value="Unassembled WGS sequence"/>
</dbReference>
<comment type="cofactor">
    <cofactor evidence="2">
        <name>a divalent metal cation</name>
        <dbReference type="ChEBI" id="CHEBI:60240"/>
    </cofactor>
</comment>
<dbReference type="NCBIfam" id="TIGR00040">
    <property type="entry name" value="yfcE"/>
    <property type="match status" value="1"/>
</dbReference>
<feature type="domain" description="Calcineurin-like phosphoesterase" evidence="3">
    <location>
        <begin position="1"/>
        <end position="160"/>
    </location>
</feature>
<evidence type="ECO:0000256" key="2">
    <source>
        <dbReference type="RuleBase" id="RU362039"/>
    </source>
</evidence>
<keyword evidence="4" id="KW-0378">Hydrolase</keyword>
<dbReference type="AlphaFoldDB" id="A0A9D1M0S7"/>
<dbReference type="InterPro" id="IPR041802">
    <property type="entry name" value="MPP_YfcE"/>
</dbReference>
<gene>
    <name evidence="4" type="primary">yfcE</name>
    <name evidence="4" type="ORF">IAB70_02535</name>
</gene>
<comment type="similarity">
    <text evidence="1 2">Belongs to the metallophosphoesterase superfamily. YfcE family.</text>
</comment>
<dbReference type="InterPro" id="IPR000979">
    <property type="entry name" value="Phosphodiesterase_MJ0936/Vps29"/>
</dbReference>
<dbReference type="SUPFAM" id="SSF56300">
    <property type="entry name" value="Metallo-dependent phosphatases"/>
    <property type="match status" value="1"/>
</dbReference>
<dbReference type="GO" id="GO:0016787">
    <property type="term" value="F:hydrolase activity"/>
    <property type="evidence" value="ECO:0007669"/>
    <property type="project" value="UniProtKB-UniRule"/>
</dbReference>
<dbReference type="GO" id="GO:0046872">
    <property type="term" value="F:metal ion binding"/>
    <property type="evidence" value="ECO:0007669"/>
    <property type="project" value="UniProtKB-KW"/>
</dbReference>
<dbReference type="Pfam" id="PF12850">
    <property type="entry name" value="Metallophos_2"/>
    <property type="match status" value="1"/>
</dbReference>
<protein>
    <recommendedName>
        <fullName evidence="2">Phosphoesterase</fullName>
        <ecNumber evidence="2">3.1.4.-</ecNumber>
    </recommendedName>
</protein>
<dbReference type="EC" id="3.1.4.-" evidence="2"/>
<evidence type="ECO:0000313" key="5">
    <source>
        <dbReference type="Proteomes" id="UP000824093"/>
    </source>
</evidence>
<accession>A0A9D1M0S7</accession>
<dbReference type="InterPro" id="IPR029052">
    <property type="entry name" value="Metallo-depent_PP-like"/>
</dbReference>
<reference evidence="4" key="1">
    <citation type="submission" date="2020-10" db="EMBL/GenBank/DDBJ databases">
        <authorList>
            <person name="Gilroy R."/>
        </authorList>
    </citation>
    <scope>NUCLEOTIDE SEQUENCE</scope>
    <source>
        <strain evidence="4">CHK195-15760</strain>
    </source>
</reference>
<evidence type="ECO:0000313" key="4">
    <source>
        <dbReference type="EMBL" id="HIU51489.1"/>
    </source>
</evidence>
<evidence type="ECO:0000256" key="1">
    <source>
        <dbReference type="ARBA" id="ARBA00008950"/>
    </source>
</evidence>
<organism evidence="4 5">
    <name type="scientific">Candidatus Merdicola faecigallinarum</name>
    <dbReference type="NCBI Taxonomy" id="2840862"/>
    <lineage>
        <taxon>Bacteria</taxon>
        <taxon>Bacillati</taxon>
        <taxon>Bacillota</taxon>
        <taxon>Clostridia</taxon>
        <taxon>Candidatus Merdicola</taxon>
    </lineage>
</organism>
<dbReference type="NCBIfam" id="NF006988">
    <property type="entry name" value="PRK09453.1"/>
    <property type="match status" value="1"/>
</dbReference>
<proteinExistence type="inferred from homology"/>
<comment type="caution">
    <text evidence="4">The sequence shown here is derived from an EMBL/GenBank/DDBJ whole genome shotgun (WGS) entry which is preliminary data.</text>
</comment>